<dbReference type="OrthoDB" id="1099576at2"/>
<dbReference type="Gene3D" id="2.60.120.1440">
    <property type="match status" value="1"/>
</dbReference>
<dbReference type="PANTHER" id="PTHR30273">
    <property type="entry name" value="PERIPLASMIC SIGNAL SENSOR AND SIGMA FACTOR ACTIVATOR FECR-RELATED"/>
    <property type="match status" value="1"/>
</dbReference>
<dbReference type="InterPro" id="IPR006860">
    <property type="entry name" value="FecR"/>
</dbReference>
<dbReference type="EMBL" id="CP009048">
    <property type="protein sequence ID" value="AIL61229.1"/>
    <property type="molecule type" value="Genomic_DNA"/>
</dbReference>
<dbReference type="PANTHER" id="PTHR30273:SF2">
    <property type="entry name" value="PROTEIN FECR"/>
    <property type="match status" value="1"/>
</dbReference>
<gene>
    <name evidence="3" type="ORF">PSAKL28_20080</name>
</gene>
<protein>
    <submittedName>
        <fullName evidence="3">Anti-sigma factor FoxR</fullName>
    </submittedName>
</protein>
<evidence type="ECO:0000313" key="3">
    <source>
        <dbReference type="EMBL" id="AIL61229.1"/>
    </source>
</evidence>
<evidence type="ECO:0000313" key="4">
    <source>
        <dbReference type="Proteomes" id="UP000028931"/>
    </source>
</evidence>
<dbReference type="HOGENOM" id="CLU_050192_0_0_6"/>
<accession>A0A077FBN9</accession>
<dbReference type="InterPro" id="IPR032623">
    <property type="entry name" value="FecR_N"/>
</dbReference>
<dbReference type="RefSeq" id="WP_038609722.1">
    <property type="nucleotide sequence ID" value="NZ_CP009048.1"/>
</dbReference>
<dbReference type="Proteomes" id="UP000028931">
    <property type="component" value="Chromosome"/>
</dbReference>
<dbReference type="eggNOG" id="COG3712">
    <property type="taxonomic scope" value="Bacteria"/>
</dbReference>
<feature type="domain" description="FecR protein" evidence="1">
    <location>
        <begin position="108"/>
        <end position="199"/>
    </location>
</feature>
<evidence type="ECO:0000259" key="2">
    <source>
        <dbReference type="Pfam" id="PF16220"/>
    </source>
</evidence>
<evidence type="ECO:0000259" key="1">
    <source>
        <dbReference type="Pfam" id="PF04773"/>
    </source>
</evidence>
<organism evidence="3 4">
    <name type="scientific">Pseudomonas alkylphenolica</name>
    <dbReference type="NCBI Taxonomy" id="237609"/>
    <lineage>
        <taxon>Bacteria</taxon>
        <taxon>Pseudomonadati</taxon>
        <taxon>Pseudomonadota</taxon>
        <taxon>Gammaproteobacteria</taxon>
        <taxon>Pseudomonadales</taxon>
        <taxon>Pseudomonadaceae</taxon>
        <taxon>Pseudomonas</taxon>
    </lineage>
</organism>
<sequence>MSASNVNADELEQAISWMVRLRSGEAPEELWQACSHWRAANPRHETAWQALQVSEGLFALPPSQARIVRQALESSGRPALSRRHALKLLGLLGAGWLVLDSPPTRKTDFSTAVGQRSRFVLAEHTQLWLNTDSAVDRPNTTQAPRIVLQRGQIQVAHHAPGLAPLQVQSANLLLHTREARFDLQRQGQQHRLAMLEGSAEVQVAQHPVARVAAGQQWLIGADGLQPVPDTGMTPGTWVQGQLVVRRIALARLIDELARYRSGWLQCSSEVARLPVSGVFQLDDIERTLDVLSASLPVKTLRVSRLWARVVPA</sequence>
<dbReference type="PIRSF" id="PIRSF018266">
    <property type="entry name" value="FecR"/>
    <property type="match status" value="1"/>
</dbReference>
<dbReference type="InterPro" id="IPR012373">
    <property type="entry name" value="Ferrdict_sens_TM"/>
</dbReference>
<name>A0A077FBN9_9PSED</name>
<feature type="domain" description="FecR N-terminal" evidence="2">
    <location>
        <begin position="12"/>
        <end position="52"/>
    </location>
</feature>
<dbReference type="GO" id="GO:0016989">
    <property type="term" value="F:sigma factor antagonist activity"/>
    <property type="evidence" value="ECO:0007669"/>
    <property type="project" value="TreeGrafter"/>
</dbReference>
<dbReference type="KEGG" id="palk:PSAKL28_20080"/>
<dbReference type="Pfam" id="PF16220">
    <property type="entry name" value="DUF4880"/>
    <property type="match status" value="1"/>
</dbReference>
<reference evidence="3 4" key="1">
    <citation type="submission" date="2014-07" db="EMBL/GenBank/DDBJ databases">
        <authorList>
            <person name="Lee K."/>
            <person name="Lim J.Y."/>
            <person name="Hwang I."/>
        </authorList>
    </citation>
    <scope>NUCLEOTIDE SEQUENCE [LARGE SCALE GENOMIC DNA]</scope>
    <source>
        <strain evidence="3 4">KL28</strain>
    </source>
</reference>
<dbReference type="Pfam" id="PF04773">
    <property type="entry name" value="FecR"/>
    <property type="match status" value="1"/>
</dbReference>
<dbReference type="AlphaFoldDB" id="A0A077FBN9"/>
<proteinExistence type="predicted"/>